<comment type="similarity">
    <text evidence="2 11">Belongs to the nuclear hormone receptor family.</text>
</comment>
<feature type="domain" description="Nuclear receptor" evidence="12">
    <location>
        <begin position="14"/>
        <end position="89"/>
    </location>
</feature>
<keyword evidence="7 11" id="KW-0238">DNA-binding</keyword>
<dbReference type="GeneID" id="189445"/>
<evidence type="ECO:0000256" key="1">
    <source>
        <dbReference type="ARBA" id="ARBA00004123"/>
    </source>
</evidence>
<keyword evidence="8 11" id="KW-0804">Transcription</keyword>
<dbReference type="Gene3D" id="3.30.50.10">
    <property type="entry name" value="Erythroid Transcription Factor GATA-1, subunit A"/>
    <property type="match status" value="1"/>
</dbReference>
<dbReference type="AlphaFoldDB" id="A0A486WV44"/>
<evidence type="ECO:0000313" key="16">
    <source>
        <dbReference type="WormBase" id="Y17D7B.1b"/>
    </source>
</evidence>
<feature type="domain" description="NR LBD" evidence="13">
    <location>
        <begin position="149"/>
        <end position="337"/>
    </location>
</feature>
<dbReference type="CDD" id="cd06960">
    <property type="entry name" value="NR_DBD_HNF4A"/>
    <property type="match status" value="1"/>
</dbReference>
<dbReference type="KEGG" id="cel:CELE_Y17D7B.1"/>
<dbReference type="Gene3D" id="1.10.565.10">
    <property type="entry name" value="Retinoid X Receptor"/>
    <property type="match status" value="1"/>
</dbReference>
<evidence type="ECO:0000256" key="9">
    <source>
        <dbReference type="ARBA" id="ARBA00023170"/>
    </source>
</evidence>
<dbReference type="AGR" id="WB:WBGene00012449"/>
<dbReference type="CTD" id="189445"/>
<dbReference type="Proteomes" id="UP000001940">
    <property type="component" value="Chromosome V"/>
</dbReference>
<evidence type="ECO:0000256" key="6">
    <source>
        <dbReference type="ARBA" id="ARBA00023015"/>
    </source>
</evidence>
<accession>A0A486WV44</accession>
<keyword evidence="4 11" id="KW-0863">Zinc-finger</keyword>
<name>A0A486WV44_CAEEL</name>
<keyword evidence="10 11" id="KW-0539">Nucleus</keyword>
<dbReference type="PANTHER" id="PTHR45680">
    <property type="entry name" value="NUCLEAR HORMONE RECEPTOR FAMILY"/>
    <property type="match status" value="1"/>
</dbReference>
<dbReference type="PROSITE" id="PS00031">
    <property type="entry name" value="NUCLEAR_REC_DBD_1"/>
    <property type="match status" value="1"/>
</dbReference>
<evidence type="ECO:0000256" key="8">
    <source>
        <dbReference type="ARBA" id="ARBA00023163"/>
    </source>
</evidence>
<dbReference type="SUPFAM" id="SSF48508">
    <property type="entry name" value="Nuclear receptor ligand-binding domain"/>
    <property type="match status" value="1"/>
</dbReference>
<dbReference type="PROSITE" id="PS51030">
    <property type="entry name" value="NUCLEAR_REC_DBD_2"/>
    <property type="match status" value="1"/>
</dbReference>
<dbReference type="SMART" id="SM00430">
    <property type="entry name" value="HOLI"/>
    <property type="match status" value="1"/>
</dbReference>
<dbReference type="SMART" id="SM00399">
    <property type="entry name" value="ZnF_C4"/>
    <property type="match status" value="1"/>
</dbReference>
<keyword evidence="9 11" id="KW-0675">Receptor</keyword>
<dbReference type="ExpressionAtlas" id="A0A486WV44">
    <property type="expression patterns" value="baseline and differential"/>
</dbReference>
<reference evidence="14 15" key="1">
    <citation type="journal article" date="1998" name="Science">
        <title>Genome sequence of the nematode C. elegans: a platform for investigating biology.</title>
        <authorList>
            <consortium name="The C. elegans sequencing consortium"/>
            <person name="Sulson J.E."/>
            <person name="Waterston R."/>
        </authorList>
    </citation>
    <scope>NUCLEOTIDE SEQUENCE [LARGE SCALE GENOMIC DNA]</scope>
    <source>
        <strain evidence="14 15">Bristol N2</strain>
    </source>
</reference>
<evidence type="ECO:0000256" key="5">
    <source>
        <dbReference type="ARBA" id="ARBA00022833"/>
    </source>
</evidence>
<protein>
    <submittedName>
        <fullName evidence="14">Nuclear receptor domain-containing protein</fullName>
    </submittedName>
</protein>
<dbReference type="PROSITE" id="PS51843">
    <property type="entry name" value="NR_LBD"/>
    <property type="match status" value="1"/>
</dbReference>
<dbReference type="RefSeq" id="NP_001360580.1">
    <property type="nucleotide sequence ID" value="NM_001373190.2"/>
</dbReference>
<evidence type="ECO:0000256" key="7">
    <source>
        <dbReference type="ARBA" id="ARBA00023125"/>
    </source>
</evidence>
<comment type="subcellular location">
    <subcellularLocation>
        <location evidence="1 11">Nucleus</location>
    </subcellularLocation>
</comment>
<evidence type="ECO:0000256" key="10">
    <source>
        <dbReference type="ARBA" id="ARBA00023242"/>
    </source>
</evidence>
<dbReference type="InterPro" id="IPR001628">
    <property type="entry name" value="Znf_hrmn_rcpt"/>
</dbReference>
<evidence type="ECO:0000256" key="4">
    <source>
        <dbReference type="ARBA" id="ARBA00022771"/>
    </source>
</evidence>
<keyword evidence="5 11" id="KW-0862">Zinc</keyword>
<keyword evidence="6 11" id="KW-0805">Transcription regulation</keyword>
<evidence type="ECO:0000256" key="3">
    <source>
        <dbReference type="ARBA" id="ARBA00022723"/>
    </source>
</evidence>
<evidence type="ECO:0000313" key="14">
    <source>
        <dbReference type="EMBL" id="VGM69603.1"/>
    </source>
</evidence>
<dbReference type="PRINTS" id="PR00047">
    <property type="entry name" value="STROIDFINGER"/>
</dbReference>
<dbReference type="WormBase" id="Y17D7B.1b">
    <property type="protein sequence ID" value="CE53058"/>
    <property type="gene ID" value="WBGene00012449"/>
    <property type="gene designation" value="nhr-231"/>
</dbReference>
<keyword evidence="3 11" id="KW-0479">Metal-binding</keyword>
<dbReference type="OrthoDB" id="5850793at2759"/>
<evidence type="ECO:0000256" key="11">
    <source>
        <dbReference type="RuleBase" id="RU004334"/>
    </source>
</evidence>
<dbReference type="Pfam" id="PF00104">
    <property type="entry name" value="Hormone_recep"/>
    <property type="match status" value="1"/>
</dbReference>
<dbReference type="GO" id="GO:0003700">
    <property type="term" value="F:DNA-binding transcription factor activity"/>
    <property type="evidence" value="ECO:0007669"/>
    <property type="project" value="InterPro"/>
</dbReference>
<dbReference type="InterPro" id="IPR051152">
    <property type="entry name" value="C.elegans_Orphan_NR"/>
</dbReference>
<dbReference type="EMBL" id="BX284605">
    <property type="protein sequence ID" value="VGM69603.1"/>
    <property type="molecule type" value="Genomic_DNA"/>
</dbReference>
<dbReference type="GO" id="GO:0008270">
    <property type="term" value="F:zinc ion binding"/>
    <property type="evidence" value="ECO:0007669"/>
    <property type="project" value="UniProtKB-KW"/>
</dbReference>
<dbReference type="InterPro" id="IPR000536">
    <property type="entry name" value="Nucl_hrmn_rcpt_lig-bd"/>
</dbReference>
<evidence type="ECO:0000259" key="13">
    <source>
        <dbReference type="PROSITE" id="PS51843"/>
    </source>
</evidence>
<organism evidence="14 15">
    <name type="scientific">Caenorhabditis elegans</name>
    <dbReference type="NCBI Taxonomy" id="6239"/>
    <lineage>
        <taxon>Eukaryota</taxon>
        <taxon>Metazoa</taxon>
        <taxon>Ecdysozoa</taxon>
        <taxon>Nematoda</taxon>
        <taxon>Chromadorea</taxon>
        <taxon>Rhabditida</taxon>
        <taxon>Rhabditina</taxon>
        <taxon>Rhabditomorpha</taxon>
        <taxon>Rhabditoidea</taxon>
        <taxon>Rhabditidae</taxon>
        <taxon>Peloderinae</taxon>
        <taxon>Caenorhabditis</taxon>
    </lineage>
</organism>
<proteinExistence type="inferred from homology"/>
<evidence type="ECO:0000259" key="12">
    <source>
        <dbReference type="PROSITE" id="PS51030"/>
    </source>
</evidence>
<gene>
    <name evidence="14 16" type="primary">nhr-231</name>
    <name evidence="14" type="ORF">CELE_Y17D7B.1</name>
    <name evidence="16" type="ORF">Y17D7B.1</name>
</gene>
<dbReference type="InterPro" id="IPR049636">
    <property type="entry name" value="HNF4-like_DBD"/>
</dbReference>
<dbReference type="InterPro" id="IPR013088">
    <property type="entry name" value="Znf_NHR/GATA"/>
</dbReference>
<dbReference type="PANTHER" id="PTHR45680:SF31">
    <property type="entry name" value="NR LBD DOMAIN-CONTAINING PROTEIN-RELATED"/>
    <property type="match status" value="1"/>
</dbReference>
<dbReference type="Pfam" id="PF00105">
    <property type="entry name" value="zf-C4"/>
    <property type="match status" value="1"/>
</dbReference>
<keyword evidence="15" id="KW-1185">Reference proteome</keyword>
<dbReference type="InterPro" id="IPR035500">
    <property type="entry name" value="NHR-like_dom_sf"/>
</dbReference>
<dbReference type="SUPFAM" id="SSF57716">
    <property type="entry name" value="Glucocorticoid receptor-like (DNA-binding domain)"/>
    <property type="match status" value="1"/>
</dbReference>
<dbReference type="GO" id="GO:0000978">
    <property type="term" value="F:RNA polymerase II cis-regulatory region sequence-specific DNA binding"/>
    <property type="evidence" value="ECO:0007669"/>
    <property type="project" value="InterPro"/>
</dbReference>
<dbReference type="GO" id="GO:0005634">
    <property type="term" value="C:nucleus"/>
    <property type="evidence" value="ECO:0007669"/>
    <property type="project" value="UniProtKB-SubCell"/>
</dbReference>
<evidence type="ECO:0000256" key="2">
    <source>
        <dbReference type="ARBA" id="ARBA00005993"/>
    </source>
</evidence>
<sequence>MNIPCATLQLNYTPDKCEICQKTGHGHHFGLETCRACAAFFRRTVVLNRKYKCAQKSGKCDVGAEKATCKFCRYKKCIDLGMTTDNVRAEDITEQEPASSHLPEAQILYTISSKSRGSSLLVDVNAVLRKSKAIMEDNHNFYVAPDLNPLQMMVESLHKIRSKQSGSPEFFTTIKFGRKFQWWAEQLEDTATWLMNCREFRGLPIHEKLAIFKIVWAVWRRFERYTMSAEVFGQKCYDEKILLHSHKFAARFGSYCVDYSHVWSQGPHTFENVFGGKMIRYFDIIVKPYLELNLSETEVTYILCQIVWNYGFRPLSGLKTDFSEYSQYGCQNFGNFV</sequence>
<evidence type="ECO:0000313" key="15">
    <source>
        <dbReference type="Proteomes" id="UP000001940"/>
    </source>
</evidence>